<dbReference type="STRING" id="745776.DGo_CA0999"/>
<evidence type="ECO:0000259" key="1">
    <source>
        <dbReference type="Pfam" id="PF12802"/>
    </source>
</evidence>
<keyword evidence="3" id="KW-1185">Reference proteome</keyword>
<dbReference type="PATRIC" id="fig|745776.4.peg.1025"/>
<dbReference type="PANTHER" id="PTHR33164">
    <property type="entry name" value="TRANSCRIPTIONAL REGULATOR, MARR FAMILY"/>
    <property type="match status" value="1"/>
</dbReference>
<proteinExistence type="predicted"/>
<reference evidence="2 3" key="1">
    <citation type="journal article" date="2012" name="PLoS ONE">
        <title>Genome sequence and transcriptome analysis of the radioresistant bacterium Deinococcus gobiensis: insights into the extreme environmental adaptations.</title>
        <authorList>
            <person name="Yuan M."/>
            <person name="Chen M."/>
            <person name="Zhang W."/>
            <person name="Lu W."/>
            <person name="Wang J."/>
            <person name="Yang M."/>
            <person name="Zhao P."/>
            <person name="Tang R."/>
            <person name="Li X."/>
            <person name="Hao Y."/>
            <person name="Zhou Z."/>
            <person name="Zhan Y."/>
            <person name="Yu H."/>
            <person name="Teng C."/>
            <person name="Yan Y."/>
            <person name="Ping S."/>
            <person name="Wang Y."/>
            <person name="Lin M."/>
        </authorList>
    </citation>
    <scope>NUCLEOTIDE SEQUENCE [LARGE SCALE GENOMIC DNA]</scope>
    <source>
        <strain evidence="2 3">I-0</strain>
    </source>
</reference>
<dbReference type="InterPro" id="IPR039422">
    <property type="entry name" value="MarR/SlyA-like"/>
</dbReference>
<dbReference type="eggNOG" id="COG1846">
    <property type="taxonomic scope" value="Bacteria"/>
</dbReference>
<gene>
    <name evidence="2" type="ordered locus">DGo_CA0999</name>
</gene>
<dbReference type="Pfam" id="PF12802">
    <property type="entry name" value="MarR_2"/>
    <property type="match status" value="1"/>
</dbReference>
<sequence length="135" mass="14364">MTALWNVWQALSGQGEQALRTRHGLGLRAFITLSHIQAAPTYPAALAQALGLPRYEISRVLGELETRGAVIRTSRPGESGRVVVTVTPQGGALWRSALDTLGMATAPALDTLGPDREHLTSLLTRVAQAAQGDSR</sequence>
<dbReference type="SUPFAM" id="SSF46785">
    <property type="entry name" value="Winged helix' DNA-binding domain"/>
    <property type="match status" value="1"/>
</dbReference>
<accession>H8GZ78</accession>
<dbReference type="AlphaFoldDB" id="H8GZ78"/>
<evidence type="ECO:0000313" key="2">
    <source>
        <dbReference type="EMBL" id="AFD24926.1"/>
    </source>
</evidence>
<dbReference type="InterPro" id="IPR036388">
    <property type="entry name" value="WH-like_DNA-bd_sf"/>
</dbReference>
<dbReference type="InterPro" id="IPR036390">
    <property type="entry name" value="WH_DNA-bd_sf"/>
</dbReference>
<dbReference type="GO" id="GO:0006950">
    <property type="term" value="P:response to stress"/>
    <property type="evidence" value="ECO:0007669"/>
    <property type="project" value="TreeGrafter"/>
</dbReference>
<organism evidence="2 3">
    <name type="scientific">Deinococcus gobiensis (strain DSM 21396 / JCM 16679 / CGMCC 1.7299 / I-0)</name>
    <dbReference type="NCBI Taxonomy" id="745776"/>
    <lineage>
        <taxon>Bacteria</taxon>
        <taxon>Thermotogati</taxon>
        <taxon>Deinococcota</taxon>
        <taxon>Deinococci</taxon>
        <taxon>Deinococcales</taxon>
        <taxon>Deinococcaceae</taxon>
        <taxon>Deinococcus</taxon>
    </lineage>
</organism>
<dbReference type="Proteomes" id="UP000007575">
    <property type="component" value="Chromosome"/>
</dbReference>
<feature type="domain" description="HTH marR-type" evidence="1">
    <location>
        <begin position="23"/>
        <end position="77"/>
    </location>
</feature>
<dbReference type="PANTHER" id="PTHR33164:SF43">
    <property type="entry name" value="HTH-TYPE TRANSCRIPTIONAL REPRESSOR YETL"/>
    <property type="match status" value="1"/>
</dbReference>
<protein>
    <recommendedName>
        <fullName evidence="1">HTH marR-type domain-containing protein</fullName>
    </recommendedName>
</protein>
<dbReference type="HOGENOM" id="CLU_083287_27_8_0"/>
<evidence type="ECO:0000313" key="3">
    <source>
        <dbReference type="Proteomes" id="UP000007575"/>
    </source>
</evidence>
<dbReference type="GO" id="GO:0003700">
    <property type="term" value="F:DNA-binding transcription factor activity"/>
    <property type="evidence" value="ECO:0007669"/>
    <property type="project" value="InterPro"/>
</dbReference>
<dbReference type="InterPro" id="IPR000835">
    <property type="entry name" value="HTH_MarR-typ"/>
</dbReference>
<dbReference type="EMBL" id="CP002191">
    <property type="protein sequence ID" value="AFD24926.1"/>
    <property type="molecule type" value="Genomic_DNA"/>
</dbReference>
<dbReference type="Gene3D" id="1.10.10.10">
    <property type="entry name" value="Winged helix-like DNA-binding domain superfamily/Winged helix DNA-binding domain"/>
    <property type="match status" value="1"/>
</dbReference>
<dbReference type="KEGG" id="dgo:DGo_CA0999"/>
<name>H8GZ78_DEIGI</name>